<proteinExistence type="predicted"/>
<reference evidence="3" key="1">
    <citation type="submission" date="2019-03" db="EMBL/GenBank/DDBJ databases">
        <title>Improved annotation for the trematode Fasciola hepatica.</title>
        <authorList>
            <person name="Choi Y.-J."/>
            <person name="Martin J."/>
            <person name="Mitreva M."/>
        </authorList>
    </citation>
    <scope>NUCLEOTIDE SEQUENCE [LARGE SCALE GENOMIC DNA]</scope>
</reference>
<feature type="region of interest" description="Disordered" evidence="2">
    <location>
        <begin position="40"/>
        <end position="249"/>
    </location>
</feature>
<feature type="region of interest" description="Disordered" evidence="2">
    <location>
        <begin position="405"/>
        <end position="448"/>
    </location>
</feature>
<evidence type="ECO:0000256" key="1">
    <source>
        <dbReference type="SAM" id="Coils"/>
    </source>
</evidence>
<comment type="caution">
    <text evidence="3">The sequence shown here is derived from an EMBL/GenBank/DDBJ whole genome shotgun (WGS) entry which is preliminary data.</text>
</comment>
<feature type="compositionally biased region" description="Basic and acidic residues" evidence="2">
    <location>
        <begin position="175"/>
        <end position="188"/>
    </location>
</feature>
<feature type="region of interest" description="Disordered" evidence="2">
    <location>
        <begin position="470"/>
        <end position="493"/>
    </location>
</feature>
<feature type="compositionally biased region" description="Polar residues" evidence="2">
    <location>
        <begin position="124"/>
        <end position="133"/>
    </location>
</feature>
<feature type="compositionally biased region" description="Basic residues" evidence="2">
    <location>
        <begin position="40"/>
        <end position="110"/>
    </location>
</feature>
<dbReference type="AlphaFoldDB" id="A0A4E0RI27"/>
<accession>A0A4E0RI27</accession>
<evidence type="ECO:0000313" key="3">
    <source>
        <dbReference type="EMBL" id="THD27526.1"/>
    </source>
</evidence>
<gene>
    <name evidence="3" type="ORF">D915_001639</name>
</gene>
<sequence length="985" mass="110043">MASALAKFAGTGARVGGRVAARQVGKQAAKQVAKKAAKQIAKKAGKKAGKKLAKKAGKKVAKKAGKKAAKKAGKKAAKKVGKKAAKKVSKKTAKKSSKKSAKKTLKKLNKKASEMMDDEENASGMKNSISTLSGPAGNKGQSRPKKKANKASENSSEQTKDQDRSKNAQVTEDSNAEKPQRFKPELSKKGSHKKSKTKKTSEDTSAAKSKRSKEKEMGKQSKNATSSSSSAVTSMSDSTGSVVSNEKAAVLTRVKSQIPKDGMTAAVKSVCSGRGESKLDQVEHLSNKVAALMEQDNLTKTVMTKTLGEDRTQAVKEGLSTAAEIANNTKQMKSQVESTLKAVNKCGDEQANKQNQKVVEKGKMQLVSANMDKGAGQECVTSAADSLATTEEQSVDLTCKRRKSIWKPRRRSSQNNSIRPEMKLSDESTEMDTETDKPVESGETPLQDACDPEFNLLLFRLAKHLIMEEHHGRQQQQNKPEERQSKRERKKARSSEWLRALELILQARNGYQSVERSKLHRRSHKRKRVWLCYPTGYPQAPRGALPKNCECQKLKELTNETEKIRGVIDVEGTKTEEVNAENSQIDITNVQSTARPNNPDPLTSMPVELKRLSISETSSGSSSSVDSQYLRQEETKQLCQIEQNTADHFANQEDSTTQDYQNLLQLTDRRARVREQALADSYHTCEELQAHVEQLAGREQKRIKELQVVREQLDKQVSYGMRLEAELTRSKTANSRLELGLQEMVQQGAANSRLHEAEKRSLQDSHEAALKTAQLEIGRLQKAVSNATQEHNSCSEEMAQMKHRLAECKIKLNNWREQEETVQVSLHDKEAQLNEFRQEVEQLRRELLAQEKRVSVALRQELENTRNGAATLREEVLKRAKNEEDLTAQLDQLRVDLDVEMRHKTAAETASKSVMEEMKKMEQSVSDLSLQNLNLRTKIQDLEQRVEQEYNVRTHLQNQFKQLSTEYQTIQEHAGTKQNQASHCV</sequence>
<protein>
    <submittedName>
        <fullName evidence="3">Uncharacterized protein</fullName>
    </submittedName>
</protein>
<dbReference type="Proteomes" id="UP000230066">
    <property type="component" value="Unassembled WGS sequence"/>
</dbReference>
<feature type="compositionally biased region" description="Basic residues" evidence="2">
    <location>
        <begin position="189"/>
        <end position="198"/>
    </location>
</feature>
<name>A0A4E0RI27_FASHE</name>
<dbReference type="EMBL" id="JXXN02000397">
    <property type="protein sequence ID" value="THD27526.1"/>
    <property type="molecule type" value="Genomic_DNA"/>
</dbReference>
<evidence type="ECO:0000256" key="2">
    <source>
        <dbReference type="SAM" id="MobiDB-lite"/>
    </source>
</evidence>
<organism evidence="3 4">
    <name type="scientific">Fasciola hepatica</name>
    <name type="common">Liver fluke</name>
    <dbReference type="NCBI Taxonomy" id="6192"/>
    <lineage>
        <taxon>Eukaryota</taxon>
        <taxon>Metazoa</taxon>
        <taxon>Spiralia</taxon>
        <taxon>Lophotrochozoa</taxon>
        <taxon>Platyhelminthes</taxon>
        <taxon>Trematoda</taxon>
        <taxon>Digenea</taxon>
        <taxon>Plagiorchiida</taxon>
        <taxon>Echinostomata</taxon>
        <taxon>Echinostomatoidea</taxon>
        <taxon>Fasciolidae</taxon>
        <taxon>Fasciola</taxon>
    </lineage>
</organism>
<keyword evidence="4" id="KW-1185">Reference proteome</keyword>
<keyword evidence="1" id="KW-0175">Coiled coil</keyword>
<feature type="coiled-coil region" evidence="1">
    <location>
        <begin position="918"/>
        <end position="959"/>
    </location>
</feature>
<feature type="coiled-coil region" evidence="1">
    <location>
        <begin position="770"/>
        <end position="875"/>
    </location>
</feature>
<feature type="compositionally biased region" description="Low complexity" evidence="2">
    <location>
        <begin position="225"/>
        <end position="241"/>
    </location>
</feature>
<evidence type="ECO:0000313" key="4">
    <source>
        <dbReference type="Proteomes" id="UP000230066"/>
    </source>
</evidence>